<evidence type="ECO:0000313" key="6">
    <source>
        <dbReference type="EMBL" id="HIY64927.1"/>
    </source>
</evidence>
<dbReference type="InterPro" id="IPR001608">
    <property type="entry name" value="Ala_racemase_N"/>
</dbReference>
<dbReference type="Pfam" id="PF01168">
    <property type="entry name" value="Ala_racemase_N"/>
    <property type="match status" value="1"/>
</dbReference>
<evidence type="ECO:0000259" key="5">
    <source>
        <dbReference type="SMART" id="SM01005"/>
    </source>
</evidence>
<keyword evidence="3 6" id="KW-0413">Isomerase</keyword>
<dbReference type="GO" id="GO:0008784">
    <property type="term" value="F:alanine racemase activity"/>
    <property type="evidence" value="ECO:0007669"/>
    <property type="project" value="UniProtKB-EC"/>
</dbReference>
<dbReference type="Gene3D" id="3.20.20.10">
    <property type="entry name" value="Alanine racemase"/>
    <property type="match status" value="1"/>
</dbReference>
<dbReference type="GO" id="GO:0030170">
    <property type="term" value="F:pyridoxal phosphate binding"/>
    <property type="evidence" value="ECO:0007669"/>
    <property type="project" value="TreeGrafter"/>
</dbReference>
<dbReference type="EMBL" id="DXDC01000038">
    <property type="protein sequence ID" value="HIY64927.1"/>
    <property type="molecule type" value="Genomic_DNA"/>
</dbReference>
<evidence type="ECO:0000256" key="2">
    <source>
        <dbReference type="ARBA" id="ARBA00022898"/>
    </source>
</evidence>
<dbReference type="SMART" id="SM01005">
    <property type="entry name" value="Ala_racemase_C"/>
    <property type="match status" value="1"/>
</dbReference>
<reference evidence="6" key="1">
    <citation type="journal article" date="2021" name="PeerJ">
        <title>Extensive microbial diversity within the chicken gut microbiome revealed by metagenomics and culture.</title>
        <authorList>
            <person name="Gilroy R."/>
            <person name="Ravi A."/>
            <person name="Getino M."/>
            <person name="Pursley I."/>
            <person name="Horton D.L."/>
            <person name="Alikhan N.F."/>
            <person name="Baker D."/>
            <person name="Gharbi K."/>
            <person name="Hall N."/>
            <person name="Watson M."/>
            <person name="Adriaenssens E.M."/>
            <person name="Foster-Nyarko E."/>
            <person name="Jarju S."/>
            <person name="Secka A."/>
            <person name="Antonio M."/>
            <person name="Oren A."/>
            <person name="Chaudhuri R.R."/>
            <person name="La Ragione R."/>
            <person name="Hildebrand F."/>
            <person name="Pallen M.J."/>
        </authorList>
    </citation>
    <scope>NUCLEOTIDE SEQUENCE</scope>
    <source>
        <strain evidence="6">ChiGjej1B1-98</strain>
    </source>
</reference>
<proteinExistence type="predicted"/>
<feature type="modified residue" description="N6-(pyridoxal phosphate)lysine" evidence="4">
    <location>
        <position position="32"/>
    </location>
</feature>
<dbReference type="SUPFAM" id="SSF50621">
    <property type="entry name" value="Alanine racemase C-terminal domain-like"/>
    <property type="match status" value="1"/>
</dbReference>
<sequence length="328" mass="33946">MNALIESDVEAIASNVERMRSIAGTDAIVVVKANGYGHGALLAAEGALRGGAVQLAVADIGEALALRSAGIQSPLLAWLHSARADFAAARDADIDVGVSSLRQLERAGECGSLHVHLKFDTGLGRNGIPLAEWDAVIARAHALQSAGRLRVTGLMSHLAGAGSEADDWQRVRFAEAISAAERLDADVTHLCASAGTLDSMSGSLARFGVSAYGLDPDGHDADGSVAGDLRLRPALRLTAPVRGGRLAYGYRHGLLTTDVPVLIGDRRIAIVEASANESRLDSPVDGTAVLIGSAENGEPTAGEWAAAAGTINYEIVTRLSPAIERRAA</sequence>
<evidence type="ECO:0000256" key="1">
    <source>
        <dbReference type="ARBA" id="ARBA00001933"/>
    </source>
</evidence>
<evidence type="ECO:0000256" key="3">
    <source>
        <dbReference type="ARBA" id="ARBA00023235"/>
    </source>
</evidence>
<dbReference type="PANTHER" id="PTHR30511">
    <property type="entry name" value="ALANINE RACEMASE"/>
    <property type="match status" value="1"/>
</dbReference>
<dbReference type="GO" id="GO:0009252">
    <property type="term" value="P:peptidoglycan biosynthetic process"/>
    <property type="evidence" value="ECO:0007669"/>
    <property type="project" value="TreeGrafter"/>
</dbReference>
<feature type="domain" description="Alanine racemase C-terminal" evidence="5">
    <location>
        <begin position="234"/>
        <end position="328"/>
    </location>
</feature>
<dbReference type="Proteomes" id="UP000824005">
    <property type="component" value="Unassembled WGS sequence"/>
</dbReference>
<reference evidence="6" key="2">
    <citation type="submission" date="2021-04" db="EMBL/GenBank/DDBJ databases">
        <authorList>
            <person name="Gilroy R."/>
        </authorList>
    </citation>
    <scope>NUCLEOTIDE SEQUENCE</scope>
    <source>
        <strain evidence="6">ChiGjej1B1-98</strain>
    </source>
</reference>
<dbReference type="GO" id="GO:0030632">
    <property type="term" value="P:D-alanine biosynthetic process"/>
    <property type="evidence" value="ECO:0007669"/>
    <property type="project" value="TreeGrafter"/>
</dbReference>
<dbReference type="SUPFAM" id="SSF51419">
    <property type="entry name" value="PLP-binding barrel"/>
    <property type="match status" value="1"/>
</dbReference>
<dbReference type="InterPro" id="IPR020622">
    <property type="entry name" value="Ala_racemase_pyridoxalP-BS"/>
</dbReference>
<name>A0A9D1YSI6_9MICO</name>
<keyword evidence="2 4" id="KW-0663">Pyridoxal phosphate</keyword>
<dbReference type="PANTHER" id="PTHR30511:SF0">
    <property type="entry name" value="ALANINE RACEMASE, CATABOLIC-RELATED"/>
    <property type="match status" value="1"/>
</dbReference>
<dbReference type="InterPro" id="IPR029066">
    <property type="entry name" value="PLP-binding_barrel"/>
</dbReference>
<comment type="caution">
    <text evidence="6">The sequence shown here is derived from an EMBL/GenBank/DDBJ whole genome shotgun (WGS) entry which is preliminary data.</text>
</comment>
<comment type="cofactor">
    <cofactor evidence="1 4">
        <name>pyridoxal 5'-phosphate</name>
        <dbReference type="ChEBI" id="CHEBI:597326"/>
    </cofactor>
</comment>
<organism evidence="6 7">
    <name type="scientific">Candidatus Agrococcus pullicola</name>
    <dbReference type="NCBI Taxonomy" id="2838429"/>
    <lineage>
        <taxon>Bacteria</taxon>
        <taxon>Bacillati</taxon>
        <taxon>Actinomycetota</taxon>
        <taxon>Actinomycetes</taxon>
        <taxon>Micrococcales</taxon>
        <taxon>Microbacteriaceae</taxon>
        <taxon>Agrococcus</taxon>
    </lineage>
</organism>
<protein>
    <submittedName>
        <fullName evidence="6">Alanine racemase</fullName>
        <ecNumber evidence="6">5.1.1.1</ecNumber>
    </submittedName>
</protein>
<gene>
    <name evidence="6" type="ORF">H9830_01460</name>
</gene>
<dbReference type="PRINTS" id="PR00992">
    <property type="entry name" value="ALARACEMASE"/>
</dbReference>
<evidence type="ECO:0000256" key="4">
    <source>
        <dbReference type="PIRSR" id="PIRSR600821-50"/>
    </source>
</evidence>
<dbReference type="InterPro" id="IPR011079">
    <property type="entry name" value="Ala_racemase_C"/>
</dbReference>
<dbReference type="EC" id="5.1.1.1" evidence="6"/>
<dbReference type="GO" id="GO:0005829">
    <property type="term" value="C:cytosol"/>
    <property type="evidence" value="ECO:0007669"/>
    <property type="project" value="TreeGrafter"/>
</dbReference>
<dbReference type="InterPro" id="IPR009006">
    <property type="entry name" value="Ala_racemase/Decarboxylase_C"/>
</dbReference>
<dbReference type="PROSITE" id="PS00395">
    <property type="entry name" value="ALANINE_RACEMASE"/>
    <property type="match status" value="1"/>
</dbReference>
<dbReference type="AlphaFoldDB" id="A0A9D1YSI6"/>
<accession>A0A9D1YSI6</accession>
<dbReference type="Pfam" id="PF00842">
    <property type="entry name" value="Ala_racemase_C"/>
    <property type="match status" value="1"/>
</dbReference>
<dbReference type="InterPro" id="IPR000821">
    <property type="entry name" value="Ala_racemase"/>
</dbReference>
<evidence type="ECO:0000313" key="7">
    <source>
        <dbReference type="Proteomes" id="UP000824005"/>
    </source>
</evidence>
<dbReference type="Gene3D" id="2.40.37.10">
    <property type="entry name" value="Lyase, Ornithine Decarboxylase, Chain A, domain 1"/>
    <property type="match status" value="1"/>
</dbReference>